<feature type="domain" description="PASTA" evidence="3">
    <location>
        <begin position="213"/>
        <end position="285"/>
    </location>
</feature>
<dbReference type="OrthoDB" id="4335972at2"/>
<evidence type="ECO:0000313" key="4">
    <source>
        <dbReference type="EMBL" id="EFV11870.1"/>
    </source>
</evidence>
<dbReference type="Gene3D" id="3.30.10.20">
    <property type="match status" value="1"/>
</dbReference>
<protein>
    <recommendedName>
        <fullName evidence="3">PASTA domain-containing protein</fullName>
    </recommendedName>
</protein>
<keyword evidence="2" id="KW-0812">Transmembrane</keyword>
<proteinExistence type="predicted"/>
<keyword evidence="2" id="KW-1133">Transmembrane helix</keyword>
<organism evidence="4 5">
    <name type="scientific">Segniliparus rugosus (strain ATCC BAA-974 / DSM 45345 / CCUG 50838 / CIP 108380 / JCM 13579 / CDC 945)</name>
    <dbReference type="NCBI Taxonomy" id="679197"/>
    <lineage>
        <taxon>Bacteria</taxon>
        <taxon>Bacillati</taxon>
        <taxon>Actinomycetota</taxon>
        <taxon>Actinomycetes</taxon>
        <taxon>Mycobacteriales</taxon>
        <taxon>Segniliparaceae</taxon>
        <taxon>Segniliparus</taxon>
    </lineage>
</organism>
<feature type="transmembrane region" description="Helical" evidence="2">
    <location>
        <begin position="109"/>
        <end position="130"/>
    </location>
</feature>
<keyword evidence="5" id="KW-1185">Reference proteome</keyword>
<dbReference type="AlphaFoldDB" id="E5XV34"/>
<comment type="caution">
    <text evidence="4">The sequence shown here is derived from an EMBL/GenBank/DDBJ whole genome shotgun (WGS) entry which is preliminary data.</text>
</comment>
<feature type="region of interest" description="Disordered" evidence="1">
    <location>
        <begin position="138"/>
        <end position="227"/>
    </location>
</feature>
<reference evidence="4 5" key="1">
    <citation type="journal article" date="2011" name="Stand. Genomic Sci.">
        <title>High quality draft genome sequence of Segniliparus rugosus CDC 945(T)= (ATCC BAA-974(T)).</title>
        <authorList>
            <person name="Earl A.M."/>
            <person name="Desjardins C.A."/>
            <person name="Fitzgerald M.G."/>
            <person name="Arachchi H.M."/>
            <person name="Zeng Q."/>
            <person name="Mehta T."/>
            <person name="Griggs A."/>
            <person name="Birren B.W."/>
            <person name="Toney N.C."/>
            <person name="Carr J."/>
            <person name="Posey J."/>
            <person name="Butler W.R."/>
        </authorList>
    </citation>
    <scope>NUCLEOTIDE SEQUENCE [LARGE SCALE GENOMIC DNA]</scope>
    <source>
        <strain evidence="5">ATCC BAA-974 / DSM 45345 / CCUG 50838 / CIP 108380 / JCM 13579 / CDC 945</strain>
    </source>
</reference>
<dbReference type="Proteomes" id="UP000004816">
    <property type="component" value="Unassembled WGS sequence"/>
</dbReference>
<dbReference type="HOGENOM" id="CLU_966098_0_0_11"/>
<feature type="region of interest" description="Disordered" evidence="1">
    <location>
        <begin position="1"/>
        <end position="34"/>
    </location>
</feature>
<keyword evidence="2" id="KW-0472">Membrane</keyword>
<evidence type="ECO:0000313" key="5">
    <source>
        <dbReference type="Proteomes" id="UP000004816"/>
    </source>
</evidence>
<feature type="region of interest" description="Disordered" evidence="1">
    <location>
        <begin position="62"/>
        <end position="108"/>
    </location>
</feature>
<feature type="compositionally biased region" description="Low complexity" evidence="1">
    <location>
        <begin position="190"/>
        <end position="208"/>
    </location>
</feature>
<dbReference type="RefSeq" id="WP_007472307.1">
    <property type="nucleotide sequence ID" value="NZ_KI391953.1"/>
</dbReference>
<dbReference type="InterPro" id="IPR005543">
    <property type="entry name" value="PASTA_dom"/>
</dbReference>
<gene>
    <name evidence="4" type="ORF">HMPREF9336_03356</name>
</gene>
<accession>E5XV34</accession>
<evidence type="ECO:0000259" key="3">
    <source>
        <dbReference type="PROSITE" id="PS51178"/>
    </source>
</evidence>
<dbReference type="EMBL" id="ACZI02000001">
    <property type="protein sequence ID" value="EFV11870.1"/>
    <property type="molecule type" value="Genomic_DNA"/>
</dbReference>
<evidence type="ECO:0000256" key="1">
    <source>
        <dbReference type="SAM" id="MobiDB-lite"/>
    </source>
</evidence>
<dbReference type="CDD" id="cd06577">
    <property type="entry name" value="PASTA_pknB"/>
    <property type="match status" value="1"/>
</dbReference>
<feature type="compositionally biased region" description="Acidic residues" evidence="1">
    <location>
        <begin position="167"/>
        <end position="189"/>
    </location>
</feature>
<evidence type="ECO:0000256" key="2">
    <source>
        <dbReference type="SAM" id="Phobius"/>
    </source>
</evidence>
<sequence>MSRPPYGVGPQGESQGSPYAEPTRSPYAQGPQSPYAYPSASPYAYPSSPYAEPAASPYAEPALSPYAQAPQSPYAHPGASPYAEPMRKPDYLRPRQRVQIPAQPPPRRWPWMLTAAVSLVVIAIAVAVMFKNLNDPGSVKAKAGQTKPSVAVAPPASSPQPSPTSQEPDDDQETPSESPEDEPPTDDTVEITPETTAAKAKPKATTTANDELDEDEARIPKVRGRNAQDVQDQLRDLGFTNIQLVPDDPASGLVLFAAGWKAVSVDPSPGEIADLGDAVTVRCVPLAN</sequence>
<dbReference type="PRINTS" id="PR01217">
    <property type="entry name" value="PRICHEXTENSN"/>
</dbReference>
<dbReference type="STRING" id="679197.HMPREF9336_03356"/>
<dbReference type="PROSITE" id="PS51178">
    <property type="entry name" value="PASTA"/>
    <property type="match status" value="1"/>
</dbReference>
<name>E5XV34_SEGRC</name>